<evidence type="ECO:0000256" key="2">
    <source>
        <dbReference type="ARBA" id="ARBA00022801"/>
    </source>
</evidence>
<dbReference type="Pfam" id="PF13180">
    <property type="entry name" value="PDZ_2"/>
    <property type="match status" value="1"/>
</dbReference>
<dbReference type="InterPro" id="IPR046449">
    <property type="entry name" value="DEGP_PDZ_sf"/>
</dbReference>
<dbReference type="EMBL" id="LSDD01000162">
    <property type="protein sequence ID" value="KXB59932.1"/>
    <property type="molecule type" value="Genomic_DNA"/>
</dbReference>
<dbReference type="InterPro" id="IPR001940">
    <property type="entry name" value="Peptidase_S1C"/>
</dbReference>
<dbReference type="Pfam" id="PF13365">
    <property type="entry name" value="Trypsin_2"/>
    <property type="match status" value="1"/>
</dbReference>
<proteinExistence type="predicted"/>
<dbReference type="Gene3D" id="3.20.190.20">
    <property type="match status" value="1"/>
</dbReference>
<reference evidence="6" key="1">
    <citation type="submission" date="2016-01" db="EMBL/GenBank/DDBJ databases">
        <authorList>
            <person name="Mitreva M."/>
            <person name="Pepin K.H."/>
            <person name="Mihindukulasuriya K.A."/>
            <person name="Fulton R."/>
            <person name="Fronick C."/>
            <person name="O'Laughlin M."/>
            <person name="Miner T."/>
            <person name="Herter B."/>
            <person name="Rosa B.A."/>
            <person name="Cordes M."/>
            <person name="Tomlinson C."/>
            <person name="Wollam A."/>
            <person name="Palsikar V.B."/>
            <person name="Mardis E.R."/>
            <person name="Wilson R.K."/>
        </authorList>
    </citation>
    <scope>NUCLEOTIDE SEQUENCE [LARGE SCALE GENOMIC DNA]</scope>
    <source>
        <strain evidence="6">KA00185</strain>
    </source>
</reference>
<keyword evidence="1" id="KW-0645">Protease</keyword>
<dbReference type="PRINTS" id="PR00834">
    <property type="entry name" value="PROTEASES2C"/>
</dbReference>
<dbReference type="InterPro" id="IPR009003">
    <property type="entry name" value="Peptidase_S1_PA"/>
</dbReference>
<name>A0A133ZWY7_9FUSO</name>
<dbReference type="Pfam" id="PF17815">
    <property type="entry name" value="PDZ_3"/>
    <property type="match status" value="1"/>
</dbReference>
<accession>A0A133ZWY7</accession>
<dbReference type="PROSITE" id="PS50106">
    <property type="entry name" value="PDZ"/>
    <property type="match status" value="1"/>
</dbReference>
<sequence>MRKVWDMDIKKIVFIINLLLCGFIFADDSSVKKALVKVYAAHQMFNYASPWQNGQDFNSTATGFIIDGNRIITNAHAVLNEKFLQVRKEGDSRKYKANVKFISEEYDLAMIDVEDKAFFNGTTTLKLGALPKIEDNLTVYGYPLGGDKLSTTRGIVSRMEHNTYTLTNQKFLIGQTDAAINSGNSGGPVLSNGRVVGVAFAGLTQADNIGYFIPVNILNNFLDDIKDGNYDGPPKLGIQWAKLESTSQRKMLGLKNDSKGIIIKKVFQNSPFNGVLKRGDVLLKLDGKDIESDGTVEFRKNEKTDFNFVNQEKKYGQNLSYEIIRDKKIEKGQVTLKKTDIKYSVVKSTKLQEAPSYYIYGGLIFEPLTTNYITSVSQEHPTDTLPAIYDREELFKDYDGLVILVRVLPFDVNLGYSDLENKIITKINGEKYKDFNDFVKKVKNTNSEFVIFEDEEGNEIVLDVAEVKVQKEALMENYNISHEMSSDVK</sequence>
<evidence type="ECO:0000259" key="4">
    <source>
        <dbReference type="PROSITE" id="PS50106"/>
    </source>
</evidence>
<evidence type="ECO:0000313" key="6">
    <source>
        <dbReference type="Proteomes" id="UP000070483"/>
    </source>
</evidence>
<keyword evidence="2" id="KW-0378">Hydrolase</keyword>
<dbReference type="InterPro" id="IPR036034">
    <property type="entry name" value="PDZ_sf"/>
</dbReference>
<dbReference type="Proteomes" id="UP000070483">
    <property type="component" value="Unassembled WGS sequence"/>
</dbReference>
<dbReference type="GO" id="GO:0004252">
    <property type="term" value="F:serine-type endopeptidase activity"/>
    <property type="evidence" value="ECO:0007669"/>
    <property type="project" value="InterPro"/>
</dbReference>
<comment type="caution">
    <text evidence="5">The sequence shown here is derived from an EMBL/GenBank/DDBJ whole genome shotgun (WGS) entry which is preliminary data.</text>
</comment>
<dbReference type="AlphaFoldDB" id="A0A133ZWY7"/>
<dbReference type="SUPFAM" id="SSF50156">
    <property type="entry name" value="PDZ domain-like"/>
    <property type="match status" value="1"/>
</dbReference>
<dbReference type="InterPro" id="IPR043504">
    <property type="entry name" value="Peptidase_S1_PA_chymotrypsin"/>
</dbReference>
<dbReference type="InterPro" id="IPR041517">
    <property type="entry name" value="DEGP_PDZ"/>
</dbReference>
<evidence type="ECO:0000313" key="5">
    <source>
        <dbReference type="EMBL" id="KXB59932.1"/>
    </source>
</evidence>
<feature type="domain" description="PDZ" evidence="4">
    <location>
        <begin position="240"/>
        <end position="292"/>
    </location>
</feature>
<evidence type="ECO:0000256" key="1">
    <source>
        <dbReference type="ARBA" id="ARBA00022670"/>
    </source>
</evidence>
<dbReference type="GO" id="GO:0006508">
    <property type="term" value="P:proteolysis"/>
    <property type="evidence" value="ECO:0007669"/>
    <property type="project" value="UniProtKB-KW"/>
</dbReference>
<dbReference type="Gene3D" id="2.30.42.10">
    <property type="match status" value="1"/>
</dbReference>
<gene>
    <name evidence="5" type="ORF">HMPREF3180_02161</name>
</gene>
<keyword evidence="3" id="KW-0720">Serine protease</keyword>
<dbReference type="PATRIC" id="fig|157687.3.peg.2163"/>
<organism evidence="5 6">
    <name type="scientific">Leptotrichia wadei</name>
    <dbReference type="NCBI Taxonomy" id="157687"/>
    <lineage>
        <taxon>Bacteria</taxon>
        <taxon>Fusobacteriati</taxon>
        <taxon>Fusobacteriota</taxon>
        <taxon>Fusobacteriia</taxon>
        <taxon>Fusobacteriales</taxon>
        <taxon>Leptotrichiaceae</taxon>
        <taxon>Leptotrichia</taxon>
    </lineage>
</organism>
<dbReference type="SUPFAM" id="SSF50494">
    <property type="entry name" value="Trypsin-like serine proteases"/>
    <property type="match status" value="1"/>
</dbReference>
<protein>
    <submittedName>
        <fullName evidence="5">Trypsin</fullName>
    </submittedName>
</protein>
<dbReference type="STRING" id="157687.HMPREF3180_02161"/>
<dbReference type="PANTHER" id="PTHR45980">
    <property type="match status" value="1"/>
</dbReference>
<evidence type="ECO:0000256" key="3">
    <source>
        <dbReference type="ARBA" id="ARBA00022825"/>
    </source>
</evidence>
<dbReference type="InterPro" id="IPR001478">
    <property type="entry name" value="PDZ"/>
</dbReference>
<dbReference type="PANTHER" id="PTHR45980:SF9">
    <property type="entry name" value="PROTEASE DO-LIKE 10, MITOCHONDRIAL-RELATED"/>
    <property type="match status" value="1"/>
</dbReference>
<dbReference type="Gene3D" id="2.40.10.10">
    <property type="entry name" value="Trypsin-like serine proteases"/>
    <property type="match status" value="2"/>
</dbReference>
<keyword evidence="6" id="KW-1185">Reference proteome</keyword>